<dbReference type="GO" id="GO:0061630">
    <property type="term" value="F:ubiquitin protein ligase activity"/>
    <property type="evidence" value="ECO:0007669"/>
    <property type="project" value="TreeGrafter"/>
</dbReference>
<evidence type="ECO:0000256" key="4">
    <source>
        <dbReference type="PROSITE-ProRule" id="PRU00175"/>
    </source>
</evidence>
<keyword evidence="2 4" id="KW-0863">Zinc-finger</keyword>
<evidence type="ECO:0000256" key="5">
    <source>
        <dbReference type="PROSITE-ProRule" id="PRU00504"/>
    </source>
</evidence>
<evidence type="ECO:0000256" key="3">
    <source>
        <dbReference type="ARBA" id="ARBA00022833"/>
    </source>
</evidence>
<dbReference type="Proteomes" id="UP001159428">
    <property type="component" value="Unassembled WGS sequence"/>
</dbReference>
<keyword evidence="1" id="KW-0677">Repeat</keyword>
<proteinExistence type="predicted"/>
<dbReference type="InterPro" id="IPR011042">
    <property type="entry name" value="6-blade_b-propeller_TolB-like"/>
</dbReference>
<dbReference type="InterPro" id="IPR050952">
    <property type="entry name" value="TRIM-NHL_E3_ligases"/>
</dbReference>
<keyword evidence="2 4" id="KW-0479">Metal-binding</keyword>
<gene>
    <name evidence="7" type="ORF">PMEA_00027676</name>
</gene>
<dbReference type="PANTHER" id="PTHR24104:SF48">
    <property type="entry name" value="PROTEIN WECH"/>
    <property type="match status" value="1"/>
</dbReference>
<dbReference type="SUPFAM" id="SSF101898">
    <property type="entry name" value="NHL repeat"/>
    <property type="match status" value="1"/>
</dbReference>
<feature type="domain" description="RING-type" evidence="6">
    <location>
        <begin position="8"/>
        <end position="52"/>
    </location>
</feature>
<dbReference type="InterPro" id="IPR001258">
    <property type="entry name" value="NHL_repeat"/>
</dbReference>
<dbReference type="PROSITE" id="PS51125">
    <property type="entry name" value="NHL"/>
    <property type="match status" value="1"/>
</dbReference>
<evidence type="ECO:0000256" key="2">
    <source>
        <dbReference type="ARBA" id="ARBA00022771"/>
    </source>
</evidence>
<dbReference type="PROSITE" id="PS50089">
    <property type="entry name" value="ZF_RING_2"/>
    <property type="match status" value="1"/>
</dbReference>
<name>A0AAU9XQE9_9CNID</name>
<organism evidence="7 8">
    <name type="scientific">Pocillopora meandrina</name>
    <dbReference type="NCBI Taxonomy" id="46732"/>
    <lineage>
        <taxon>Eukaryota</taxon>
        <taxon>Metazoa</taxon>
        <taxon>Cnidaria</taxon>
        <taxon>Anthozoa</taxon>
        <taxon>Hexacorallia</taxon>
        <taxon>Scleractinia</taxon>
        <taxon>Astrocoeniina</taxon>
        <taxon>Pocilloporidae</taxon>
        <taxon>Pocillopora</taxon>
    </lineage>
</organism>
<reference evidence="7 8" key="1">
    <citation type="submission" date="2022-05" db="EMBL/GenBank/DDBJ databases">
        <authorList>
            <consortium name="Genoscope - CEA"/>
            <person name="William W."/>
        </authorList>
    </citation>
    <scope>NUCLEOTIDE SEQUENCE [LARGE SCALE GENOMIC DNA]</scope>
</reference>
<feature type="repeat" description="NHL" evidence="5">
    <location>
        <begin position="300"/>
        <end position="328"/>
    </location>
</feature>
<dbReference type="GO" id="GO:0043161">
    <property type="term" value="P:proteasome-mediated ubiquitin-dependent protein catabolic process"/>
    <property type="evidence" value="ECO:0007669"/>
    <property type="project" value="TreeGrafter"/>
</dbReference>
<keyword evidence="3" id="KW-0862">Zinc</keyword>
<evidence type="ECO:0000256" key="1">
    <source>
        <dbReference type="ARBA" id="ARBA00022737"/>
    </source>
</evidence>
<evidence type="ECO:0000313" key="8">
    <source>
        <dbReference type="Proteomes" id="UP001159428"/>
    </source>
</evidence>
<dbReference type="InterPro" id="IPR001841">
    <property type="entry name" value="Znf_RING"/>
</dbReference>
<dbReference type="Pfam" id="PF01436">
    <property type="entry name" value="NHL"/>
    <property type="match status" value="1"/>
</dbReference>
<dbReference type="CDD" id="cd22265">
    <property type="entry name" value="UDM1_RNF168"/>
    <property type="match status" value="1"/>
</dbReference>
<protein>
    <recommendedName>
        <fullName evidence="6">RING-type domain-containing protein</fullName>
    </recommendedName>
</protein>
<evidence type="ECO:0000313" key="7">
    <source>
        <dbReference type="EMBL" id="CAH3154710.1"/>
    </source>
</evidence>
<dbReference type="EMBL" id="CALNXJ010000056">
    <property type="protein sequence ID" value="CAH3154710.1"/>
    <property type="molecule type" value="Genomic_DNA"/>
</dbReference>
<dbReference type="AlphaFoldDB" id="A0AAU9XQE9"/>
<dbReference type="GO" id="GO:0008270">
    <property type="term" value="F:zinc ion binding"/>
    <property type="evidence" value="ECO:0007669"/>
    <property type="project" value="UniProtKB-KW"/>
</dbReference>
<keyword evidence="8" id="KW-1185">Reference proteome</keyword>
<accession>A0AAU9XQE9</accession>
<dbReference type="PANTHER" id="PTHR24104">
    <property type="entry name" value="E3 UBIQUITIN-PROTEIN LIGASE NHLRC1-RELATED"/>
    <property type="match status" value="1"/>
</dbReference>
<dbReference type="GO" id="GO:0000209">
    <property type="term" value="P:protein polyubiquitination"/>
    <property type="evidence" value="ECO:0007669"/>
    <property type="project" value="TreeGrafter"/>
</dbReference>
<evidence type="ECO:0000259" key="6">
    <source>
        <dbReference type="PROSITE" id="PS50089"/>
    </source>
</evidence>
<comment type="caution">
    <text evidence="7">The sequence shown here is derived from an EMBL/GenBank/DDBJ whole genome shotgun (WGS) entry which is preliminary data.</text>
</comment>
<dbReference type="Gene3D" id="2.120.10.30">
    <property type="entry name" value="TolB, C-terminal domain"/>
    <property type="match status" value="2"/>
</dbReference>
<sequence length="568" mass="64011">MNSPRYECSQCGGSACELKCLPCSHTVCTYCFHMQNSHATAASVNCTCPIDKHEFHLADDGIESFPTRGFSVEVSNNRAFNAQSQPAHVEMDALLTYTQEYKNDLSISIRDMEHAIHSSLSEQEVRVKEEIRRTAEDLIEVVLAKEKELYRDVDRFIEAEKREKQQQLADFSLEAHHIVEVVRRHHGQFKQVRDNPALMDQLQTSLQTVNERKSALMEENRRSSVKLSFKINEKCFEEPIGKVECRRSKGPTGSDQLNSPLTIPVRHLSSRRRSSSERKRKAGQVIKNIVPPSPLTEKFRPWAVSVSESGHIAVVDRGNNCIHIFNPRGDFLRHVAKPYGNQSKFLEVYGVTFLSRSTFAVAEYSPSTGSGCLLEMDISGEHLRVIGNLKGPAYITAFNTASREGKKIIAVYYTNSLEAPEIFGDESKLELPLQENDNGFLFHPQKGVFLKDKLVFSDINERKNQGCVKVFESQGQFSHEFGKQPIWNEEGLGHPLRIAADPLSCKVLVYHQFSSKMMVYDVNGACVSEFRTVSGLLDFVVTADGHMFATCSNNSEFPNSLIVLSYNT</sequence>